<dbReference type="Pfam" id="PF00743">
    <property type="entry name" value="FMO-like"/>
    <property type="match status" value="2"/>
</dbReference>
<dbReference type="AlphaFoldDB" id="A0A8H2WVH6"/>
<gene>
    <name evidence="6" type="ORF">RDB_LOCUS64071</name>
</gene>
<evidence type="ECO:0000256" key="3">
    <source>
        <dbReference type="ARBA" id="ARBA00022827"/>
    </source>
</evidence>
<organism evidence="6 7">
    <name type="scientific">Rhizoctonia solani</name>
    <dbReference type="NCBI Taxonomy" id="456999"/>
    <lineage>
        <taxon>Eukaryota</taxon>
        <taxon>Fungi</taxon>
        <taxon>Dikarya</taxon>
        <taxon>Basidiomycota</taxon>
        <taxon>Agaricomycotina</taxon>
        <taxon>Agaricomycetes</taxon>
        <taxon>Cantharellales</taxon>
        <taxon>Ceratobasidiaceae</taxon>
        <taxon>Rhizoctonia</taxon>
    </lineage>
</organism>
<protein>
    <recommendedName>
        <fullName evidence="8">FAD/NAD(P)-binding domain-containing protein</fullName>
    </recommendedName>
</protein>
<proteinExistence type="inferred from homology"/>
<sequence length="648" mass="73071">MGSWRCAVSHPVLEPHTSSSDRPVGMPKLFIDQHGTDDTQYAFMDAAGNKQFTSTSSVDLIDGTTSTDIYEHTGMISQGHLAATIRWSSNNFRDPTLILYPDVDSGDTGHTTKLPLSTNHIRQSLNLVTKGHSRAHWRRIPETDKLALFAGHHREKRLIADECHRAGKRWLQIEGKPGRNKKFRIAAIGAGASGLAVLRVFADEFKKEIASGDCEIVCFERRNDSGGIWLPDYSDTMPQSDVPDTPLYNCLTTNLPLPIMLYPSYDPAPSTHLFPPARAVVEYLHNYETQFQLHRFIQFNTVVSVAFWNATTHQWEVTVHPRDKPSNTSKLYFDHLLVTNGHYAKPHFVTFPGLEDWSASGSRTVMHSMWYREPSQYDGLRVLIIGGGPSGNDLASDLSKVAKETIQSVRSFEDDDTGPVTKRGKIDHFTADGLVLFESGKQAHVDRVILATGYEYDFPFLPQLPVRSPGADETGAYNSRAHIFPLARHLFPLLAPFPCTSIAFIGIPVRLAPFPLFEAQALLVARVISGRVSLDFDQELELCKTRNEKLTEIHKTPERVARNWHVLDGDAQFAHREELWRLAGENRTCPEWSSEIYGAKIILRDEWQDLVRTGEADSWSKGVGEGGMKDWVELMYRVLRRAEQRRQK</sequence>
<dbReference type="GO" id="GO:0050660">
    <property type="term" value="F:flavin adenine dinucleotide binding"/>
    <property type="evidence" value="ECO:0007669"/>
    <property type="project" value="InterPro"/>
</dbReference>
<name>A0A8H2WVH6_9AGAM</name>
<dbReference type="Proteomes" id="UP000663846">
    <property type="component" value="Unassembled WGS sequence"/>
</dbReference>
<reference evidence="6" key="1">
    <citation type="submission" date="2021-01" db="EMBL/GenBank/DDBJ databases">
        <authorList>
            <person name="Kaushik A."/>
        </authorList>
    </citation>
    <scope>NUCLEOTIDE SEQUENCE</scope>
    <source>
        <strain evidence="6">AG1-1C</strain>
    </source>
</reference>
<evidence type="ECO:0000313" key="7">
    <source>
        <dbReference type="Proteomes" id="UP000663846"/>
    </source>
</evidence>
<evidence type="ECO:0000313" key="6">
    <source>
        <dbReference type="EMBL" id="CAE6407908.1"/>
    </source>
</evidence>
<evidence type="ECO:0008006" key="8">
    <source>
        <dbReference type="Google" id="ProtNLM"/>
    </source>
</evidence>
<dbReference type="GO" id="GO:0004499">
    <property type="term" value="F:N,N-dimethylaniline monooxygenase activity"/>
    <property type="evidence" value="ECO:0007669"/>
    <property type="project" value="InterPro"/>
</dbReference>
<dbReference type="PANTHER" id="PTHR23023">
    <property type="entry name" value="DIMETHYLANILINE MONOOXYGENASE"/>
    <property type="match status" value="1"/>
</dbReference>
<dbReference type="InterPro" id="IPR020946">
    <property type="entry name" value="Flavin_mOase-like"/>
</dbReference>
<dbReference type="PRINTS" id="PR00370">
    <property type="entry name" value="FMOXYGENASE"/>
</dbReference>
<comment type="similarity">
    <text evidence="1">Belongs to the FMO family.</text>
</comment>
<dbReference type="Gene3D" id="3.50.50.60">
    <property type="entry name" value="FAD/NAD(P)-binding domain"/>
    <property type="match status" value="2"/>
</dbReference>
<evidence type="ECO:0000256" key="2">
    <source>
        <dbReference type="ARBA" id="ARBA00022630"/>
    </source>
</evidence>
<keyword evidence="2" id="KW-0285">Flavoprotein</keyword>
<evidence type="ECO:0000256" key="1">
    <source>
        <dbReference type="ARBA" id="ARBA00009183"/>
    </source>
</evidence>
<keyword evidence="5" id="KW-0560">Oxidoreductase</keyword>
<accession>A0A8H2WVH6</accession>
<evidence type="ECO:0000256" key="4">
    <source>
        <dbReference type="ARBA" id="ARBA00022857"/>
    </source>
</evidence>
<dbReference type="EMBL" id="CAJMWS010000310">
    <property type="protein sequence ID" value="CAE6407908.1"/>
    <property type="molecule type" value="Genomic_DNA"/>
</dbReference>
<dbReference type="InterPro" id="IPR050346">
    <property type="entry name" value="FMO-like"/>
</dbReference>
<evidence type="ECO:0000256" key="5">
    <source>
        <dbReference type="ARBA" id="ARBA00023002"/>
    </source>
</evidence>
<keyword evidence="4" id="KW-0521">NADP</keyword>
<dbReference type="SUPFAM" id="SSF51905">
    <property type="entry name" value="FAD/NAD(P)-binding domain"/>
    <property type="match status" value="2"/>
</dbReference>
<comment type="caution">
    <text evidence="6">The sequence shown here is derived from an EMBL/GenBank/DDBJ whole genome shotgun (WGS) entry which is preliminary data.</text>
</comment>
<dbReference type="GO" id="GO:0050661">
    <property type="term" value="F:NADP binding"/>
    <property type="evidence" value="ECO:0007669"/>
    <property type="project" value="InterPro"/>
</dbReference>
<dbReference type="InterPro" id="IPR036188">
    <property type="entry name" value="FAD/NAD-bd_sf"/>
</dbReference>
<dbReference type="InterPro" id="IPR000960">
    <property type="entry name" value="Flavin_mOase"/>
</dbReference>
<keyword evidence="3" id="KW-0274">FAD</keyword>